<sequence>MLFNASADVAKSPVTVVGYGVWGGVFFTVTGVFGVVAGQQRTSSAIVTFLVLSVLAAALFATTMLSLASVGIDIVQDQEHHEDDDDYAGTFATAVDSLLVTVSLLEGVVAVWSSAICCRTVFSGRRLQSGFLPPLSDSSDGSLVLA</sequence>
<dbReference type="PANTHER" id="PTHR23320">
    <property type="entry name" value="MEMBRANE-SPANNING 4-DOMAINS SUBFAMILY A MS4A -RELATED"/>
    <property type="match status" value="1"/>
</dbReference>
<feature type="transmembrane region" description="Helical" evidence="6">
    <location>
        <begin position="98"/>
        <end position="122"/>
    </location>
</feature>
<protein>
    <submittedName>
        <fullName evidence="7">Uncharacterized protein</fullName>
    </submittedName>
</protein>
<evidence type="ECO:0000256" key="2">
    <source>
        <dbReference type="ARBA" id="ARBA00009565"/>
    </source>
</evidence>
<dbReference type="Pfam" id="PF04103">
    <property type="entry name" value="CD20"/>
    <property type="match status" value="1"/>
</dbReference>
<keyword evidence="5 6" id="KW-0472">Membrane</keyword>
<reference evidence="7" key="1">
    <citation type="journal article" date="2023" name="Mol. Biol. Evol.">
        <title>Third-Generation Sequencing Reveals the Adaptive Role of the Epigenome in Three Deep-Sea Polychaetes.</title>
        <authorList>
            <person name="Perez M."/>
            <person name="Aroh O."/>
            <person name="Sun Y."/>
            <person name="Lan Y."/>
            <person name="Juniper S.K."/>
            <person name="Young C.R."/>
            <person name="Angers B."/>
            <person name="Qian P.Y."/>
        </authorList>
    </citation>
    <scope>NUCLEOTIDE SEQUENCE</scope>
    <source>
        <strain evidence="7">R07B-5</strain>
    </source>
</reference>
<evidence type="ECO:0000256" key="3">
    <source>
        <dbReference type="ARBA" id="ARBA00022692"/>
    </source>
</evidence>
<evidence type="ECO:0000256" key="1">
    <source>
        <dbReference type="ARBA" id="ARBA00004141"/>
    </source>
</evidence>
<dbReference type="AlphaFoldDB" id="A0AAD9PDL8"/>
<gene>
    <name evidence="7" type="ORF">NP493_26g06004</name>
</gene>
<evidence type="ECO:0000256" key="5">
    <source>
        <dbReference type="ARBA" id="ARBA00023136"/>
    </source>
</evidence>
<evidence type="ECO:0000313" key="8">
    <source>
        <dbReference type="Proteomes" id="UP001209878"/>
    </source>
</evidence>
<evidence type="ECO:0000256" key="6">
    <source>
        <dbReference type="SAM" id="Phobius"/>
    </source>
</evidence>
<feature type="transmembrane region" description="Helical" evidence="6">
    <location>
        <begin position="49"/>
        <end position="72"/>
    </location>
</feature>
<proteinExistence type="inferred from homology"/>
<accession>A0AAD9PDL8</accession>
<keyword evidence="4 6" id="KW-1133">Transmembrane helix</keyword>
<feature type="transmembrane region" description="Helical" evidence="6">
    <location>
        <begin position="16"/>
        <end position="37"/>
    </location>
</feature>
<keyword evidence="3 6" id="KW-0812">Transmembrane</keyword>
<comment type="subcellular location">
    <subcellularLocation>
        <location evidence="1">Membrane</location>
        <topology evidence="1">Multi-pass membrane protein</topology>
    </subcellularLocation>
</comment>
<dbReference type="InterPro" id="IPR007237">
    <property type="entry name" value="CD20-like"/>
</dbReference>
<dbReference type="Proteomes" id="UP001209878">
    <property type="component" value="Unassembled WGS sequence"/>
</dbReference>
<comment type="caution">
    <text evidence="7">The sequence shown here is derived from an EMBL/GenBank/DDBJ whole genome shotgun (WGS) entry which is preliminary data.</text>
</comment>
<dbReference type="EMBL" id="JAODUO010000027">
    <property type="protein sequence ID" value="KAK2192602.1"/>
    <property type="molecule type" value="Genomic_DNA"/>
</dbReference>
<evidence type="ECO:0000256" key="4">
    <source>
        <dbReference type="ARBA" id="ARBA00022989"/>
    </source>
</evidence>
<evidence type="ECO:0000313" key="7">
    <source>
        <dbReference type="EMBL" id="KAK2192602.1"/>
    </source>
</evidence>
<keyword evidence="8" id="KW-1185">Reference proteome</keyword>
<comment type="similarity">
    <text evidence="2">Belongs to the MS4A family.</text>
</comment>
<dbReference type="PANTHER" id="PTHR23320:SF165">
    <property type="entry name" value="MARVEL DOMAIN-CONTAINING PROTEIN"/>
    <property type="match status" value="1"/>
</dbReference>
<dbReference type="InterPro" id="IPR030417">
    <property type="entry name" value="MS4A"/>
</dbReference>
<name>A0AAD9PDL8_RIDPI</name>
<dbReference type="GO" id="GO:0016020">
    <property type="term" value="C:membrane"/>
    <property type="evidence" value="ECO:0007669"/>
    <property type="project" value="UniProtKB-SubCell"/>
</dbReference>
<organism evidence="7 8">
    <name type="scientific">Ridgeia piscesae</name>
    <name type="common">Tubeworm</name>
    <dbReference type="NCBI Taxonomy" id="27915"/>
    <lineage>
        <taxon>Eukaryota</taxon>
        <taxon>Metazoa</taxon>
        <taxon>Spiralia</taxon>
        <taxon>Lophotrochozoa</taxon>
        <taxon>Annelida</taxon>
        <taxon>Polychaeta</taxon>
        <taxon>Sedentaria</taxon>
        <taxon>Canalipalpata</taxon>
        <taxon>Sabellida</taxon>
        <taxon>Siboglinidae</taxon>
        <taxon>Ridgeia</taxon>
    </lineage>
</organism>